<proteinExistence type="predicted"/>
<dbReference type="PROSITE" id="PS50209">
    <property type="entry name" value="CARD"/>
    <property type="match status" value="1"/>
</dbReference>
<evidence type="ECO:0000313" key="3">
    <source>
        <dbReference type="Proteomes" id="UP000694865"/>
    </source>
</evidence>
<dbReference type="RefSeq" id="XP_006826070.1">
    <property type="nucleotide sequence ID" value="XM_006826007.1"/>
</dbReference>
<evidence type="ECO:0000259" key="2">
    <source>
        <dbReference type="PROSITE" id="PS50209"/>
    </source>
</evidence>
<evidence type="ECO:0000256" key="1">
    <source>
        <dbReference type="SAM" id="MobiDB-lite"/>
    </source>
</evidence>
<dbReference type="CDD" id="cd08810">
    <property type="entry name" value="CARD_BCL10"/>
    <property type="match status" value="1"/>
</dbReference>
<dbReference type="Proteomes" id="UP000694865">
    <property type="component" value="Unplaced"/>
</dbReference>
<dbReference type="InterPro" id="IPR042143">
    <property type="entry name" value="CARD_BCL10"/>
</dbReference>
<feature type="compositionally biased region" description="Basic and acidic residues" evidence="1">
    <location>
        <begin position="132"/>
        <end position="143"/>
    </location>
</feature>
<dbReference type="InterPro" id="IPR033238">
    <property type="entry name" value="BCL10/E10"/>
</dbReference>
<evidence type="ECO:0000313" key="4">
    <source>
        <dbReference type="RefSeq" id="XP_006826070.1"/>
    </source>
</evidence>
<dbReference type="SUPFAM" id="SSF47986">
    <property type="entry name" value="DEATH domain"/>
    <property type="match status" value="1"/>
</dbReference>
<feature type="region of interest" description="Disordered" evidence="1">
    <location>
        <begin position="130"/>
        <end position="190"/>
    </location>
</feature>
<dbReference type="InterPro" id="IPR011029">
    <property type="entry name" value="DEATH-like_dom_sf"/>
</dbReference>
<dbReference type="GeneID" id="100369110"/>
<feature type="domain" description="CARD" evidence="2">
    <location>
        <begin position="24"/>
        <end position="101"/>
    </location>
</feature>
<organism evidence="3 4">
    <name type="scientific">Saccoglossus kowalevskii</name>
    <name type="common">Acorn worm</name>
    <dbReference type="NCBI Taxonomy" id="10224"/>
    <lineage>
        <taxon>Eukaryota</taxon>
        <taxon>Metazoa</taxon>
        <taxon>Hemichordata</taxon>
        <taxon>Enteropneusta</taxon>
        <taxon>Harrimaniidae</taxon>
        <taxon>Saccoglossus</taxon>
    </lineage>
</organism>
<dbReference type="Gene3D" id="1.10.533.10">
    <property type="entry name" value="Death Domain, Fas"/>
    <property type="match status" value="1"/>
</dbReference>
<protein>
    <submittedName>
        <fullName evidence="4">Uncharacterized protein LOC100369110</fullName>
    </submittedName>
</protein>
<dbReference type="PANTHER" id="PTHR34920">
    <property type="entry name" value="B-CELL LYMPHOMA/LEUKEMIA 10"/>
    <property type="match status" value="1"/>
</dbReference>
<keyword evidence="3" id="KW-1185">Reference proteome</keyword>
<accession>A0ABM0N1C9</accession>
<name>A0ABM0N1C9_SACKO</name>
<dbReference type="InterPro" id="IPR001315">
    <property type="entry name" value="CARD"/>
</dbReference>
<reference evidence="4" key="1">
    <citation type="submission" date="2025-08" db="UniProtKB">
        <authorList>
            <consortium name="RefSeq"/>
        </authorList>
    </citation>
    <scope>IDENTIFICATION</scope>
    <source>
        <tissue evidence="4">Testes</tissue>
    </source>
</reference>
<dbReference type="Pfam" id="PF00619">
    <property type="entry name" value="CARD"/>
    <property type="match status" value="1"/>
</dbReference>
<dbReference type="PANTHER" id="PTHR34920:SF1">
    <property type="entry name" value="B-CELL LYMPHOMA_LEUKEMIA 10"/>
    <property type="match status" value="1"/>
</dbReference>
<gene>
    <name evidence="4" type="primary">LOC100369110</name>
</gene>
<sequence length="190" mass="21892">MQVAKPEPSAPVSWPTFENGEDYYHYLKCQVLEEQREFLCKHLRHDRYFAYLRSQRVLDADMCEEIELPRKHAAQVNKFVDCLINQGGPHAFDHFIESLKKRGTEGEWFIIRQLVKGFEQVKASSKAVLLPPKDDDKDDEDAHPPPIPGSPGGPILPILSLTNDTETPPKYLHFNPNPTYFHDYNHQPPS</sequence>